<sequence length="330" mass="35260">MTHEPIYEPRIALSRRGLLRAGTGLGVAALGLGFGAGAASAAVPTSQRFDLTQPSYDLYRGKSLHDVTVQQGFAFDNVNRRLFVAQRRDGSAETAGDLCITQLDFEGNYVGYMHLTGFGHGVAFGAQGVGTSTYLWTEVEANSNGYGKRLARFKFTSGTTLSNTSSALTKFTPVSTATEHTCSIDPVNNRLIVRYHLSDGKHIAVYDLAAATSGNFSSPLADFKQPSLPTLSSTFQGYAAYGQYLYVLTGTSYDASGGVVNSEVTSIDMNTGTIKQGPVLTKAGESLDFREPEGLAIYQTVASEVRLFLGFASGAAGDRRSNLFYKNALV</sequence>
<comment type="caution">
    <text evidence="2">The sequence shown here is derived from an EMBL/GenBank/DDBJ whole genome shotgun (WGS) entry which is preliminary data.</text>
</comment>
<proteinExistence type="predicted"/>
<protein>
    <recommendedName>
        <fullName evidence="1">P68 RBP/TagC-like beta-propeller domain-containing protein</fullName>
    </recommendedName>
</protein>
<dbReference type="InterPro" id="IPR006311">
    <property type="entry name" value="TAT_signal"/>
</dbReference>
<dbReference type="OrthoDB" id="3968810at2"/>
<accession>A0A177HZ28</accession>
<dbReference type="InterPro" id="IPR011044">
    <property type="entry name" value="Quino_amine_DH_bsu"/>
</dbReference>
<evidence type="ECO:0000259" key="1">
    <source>
        <dbReference type="Pfam" id="PF21311"/>
    </source>
</evidence>
<evidence type="ECO:0000313" key="3">
    <source>
        <dbReference type="Proteomes" id="UP000077381"/>
    </source>
</evidence>
<dbReference type="PATRIC" id="fig|1716141.3.peg.871"/>
<dbReference type="Pfam" id="PF21311">
    <property type="entry name" value="Phage_RBD_prop"/>
    <property type="match status" value="1"/>
</dbReference>
<evidence type="ECO:0000313" key="2">
    <source>
        <dbReference type="EMBL" id="OAH15819.1"/>
    </source>
</evidence>
<keyword evidence="3" id="KW-1185">Reference proteome</keyword>
<reference evidence="2 3" key="1">
    <citation type="submission" date="2015-12" db="EMBL/GenBank/DDBJ databases">
        <title>Genome sequence of Streptomyces sp. G25.</title>
        <authorList>
            <person name="Poehlein A."/>
            <person name="Roettig A."/>
            <person name="Hiessl S."/>
            <person name="Hauschild P."/>
            <person name="Schauer J."/>
            <person name="Madkour M.H."/>
            <person name="Al-Ansari A.M."/>
            <person name="Almakishah N.H."/>
            <person name="Steinbuechel A."/>
            <person name="Daniel R."/>
        </authorList>
    </citation>
    <scope>NUCLEOTIDE SEQUENCE [LARGE SCALE GENOMIC DNA]</scope>
    <source>
        <strain evidence="3">G25(2015)</strain>
    </source>
</reference>
<dbReference type="InterPro" id="IPR048799">
    <property type="entry name" value="P68_RBP_TagC-like_beta-prop"/>
</dbReference>
<dbReference type="STRING" id="1716141.STSP_08220"/>
<dbReference type="RefSeq" id="WP_107441193.1">
    <property type="nucleotide sequence ID" value="NZ_LOHS01000033.1"/>
</dbReference>
<dbReference type="AlphaFoldDB" id="A0A177HZ28"/>
<organism evidence="2 3">
    <name type="scientific">Streptomyces jeddahensis</name>
    <dbReference type="NCBI Taxonomy" id="1716141"/>
    <lineage>
        <taxon>Bacteria</taxon>
        <taxon>Bacillati</taxon>
        <taxon>Actinomycetota</taxon>
        <taxon>Actinomycetes</taxon>
        <taxon>Kitasatosporales</taxon>
        <taxon>Streptomycetaceae</taxon>
        <taxon>Streptomyces</taxon>
    </lineage>
</organism>
<name>A0A177HZ28_9ACTN</name>
<gene>
    <name evidence="2" type="ORF">STSP_08220</name>
</gene>
<dbReference type="PROSITE" id="PS51318">
    <property type="entry name" value="TAT"/>
    <property type="match status" value="1"/>
</dbReference>
<dbReference type="SUPFAM" id="SSF50969">
    <property type="entry name" value="YVTN repeat-like/Quinoprotein amine dehydrogenase"/>
    <property type="match status" value="1"/>
</dbReference>
<dbReference type="EMBL" id="LOHS01000033">
    <property type="protein sequence ID" value="OAH15819.1"/>
    <property type="molecule type" value="Genomic_DNA"/>
</dbReference>
<dbReference type="Proteomes" id="UP000077381">
    <property type="component" value="Unassembled WGS sequence"/>
</dbReference>
<feature type="domain" description="P68 RBP/TagC-like beta-propeller" evidence="1">
    <location>
        <begin position="69"/>
        <end position="324"/>
    </location>
</feature>